<dbReference type="EMBL" id="BIXY01000083">
    <property type="protein sequence ID" value="GCF10806.1"/>
    <property type="molecule type" value="Genomic_DNA"/>
</dbReference>
<gene>
    <name evidence="2" type="ORF">KDI_43700</name>
</gene>
<feature type="transmembrane region" description="Helical" evidence="1">
    <location>
        <begin position="20"/>
        <end position="44"/>
    </location>
</feature>
<keyword evidence="1" id="KW-1133">Transmembrane helix</keyword>
<dbReference type="Proteomes" id="UP000322530">
    <property type="component" value="Unassembled WGS sequence"/>
</dbReference>
<dbReference type="AlphaFoldDB" id="A0A5A5TI59"/>
<name>A0A5A5TI59_9CHLR</name>
<keyword evidence="3" id="KW-1185">Reference proteome</keyword>
<protein>
    <submittedName>
        <fullName evidence="2">Uncharacterized protein</fullName>
    </submittedName>
</protein>
<reference evidence="2 3" key="1">
    <citation type="submission" date="2019-01" db="EMBL/GenBank/DDBJ databases">
        <title>Draft genome sequence of Dictyobacter sp. Uno17.</title>
        <authorList>
            <person name="Wang C.M."/>
            <person name="Zheng Y."/>
            <person name="Sakai Y."/>
            <person name="Abe K."/>
            <person name="Yokota A."/>
            <person name="Yabe S."/>
        </authorList>
    </citation>
    <scope>NUCLEOTIDE SEQUENCE [LARGE SCALE GENOMIC DNA]</scope>
    <source>
        <strain evidence="2 3">Uno17</strain>
    </source>
</reference>
<evidence type="ECO:0000313" key="2">
    <source>
        <dbReference type="EMBL" id="GCF10806.1"/>
    </source>
</evidence>
<keyword evidence="1" id="KW-0812">Transmembrane</keyword>
<keyword evidence="1" id="KW-0472">Membrane</keyword>
<organism evidence="2 3">
    <name type="scientific">Dictyobacter arantiisoli</name>
    <dbReference type="NCBI Taxonomy" id="2014874"/>
    <lineage>
        <taxon>Bacteria</taxon>
        <taxon>Bacillati</taxon>
        <taxon>Chloroflexota</taxon>
        <taxon>Ktedonobacteria</taxon>
        <taxon>Ktedonobacterales</taxon>
        <taxon>Dictyobacteraceae</taxon>
        <taxon>Dictyobacter</taxon>
    </lineage>
</organism>
<accession>A0A5A5TI59</accession>
<comment type="caution">
    <text evidence="2">The sequence shown here is derived from an EMBL/GenBank/DDBJ whole genome shotgun (WGS) entry which is preliminary data.</text>
</comment>
<evidence type="ECO:0000256" key="1">
    <source>
        <dbReference type="SAM" id="Phobius"/>
    </source>
</evidence>
<sequence length="58" mass="6328">MSASLLSKRIAGILQPKYMIMISLVGVGIMLIVMVNTANFWIALEIPEALPALQEVLD</sequence>
<proteinExistence type="predicted"/>
<evidence type="ECO:0000313" key="3">
    <source>
        <dbReference type="Proteomes" id="UP000322530"/>
    </source>
</evidence>